<evidence type="ECO:0000313" key="2">
    <source>
        <dbReference type="EMBL" id="OAT86464.1"/>
    </source>
</evidence>
<keyword evidence="3" id="KW-1185">Reference proteome</keyword>
<proteinExistence type="predicted"/>
<dbReference type="OrthoDB" id="9800571at2"/>
<dbReference type="AlphaFoldDB" id="A0A1B7LIS6"/>
<dbReference type="RefSeq" id="WP_066666193.1">
    <property type="nucleotide sequence ID" value="NZ_LYVF01000013.1"/>
</dbReference>
<feature type="region of interest" description="Disordered" evidence="1">
    <location>
        <begin position="1"/>
        <end position="27"/>
    </location>
</feature>
<dbReference type="STRING" id="1838280.A6M21_03325"/>
<name>A0A1B7LIS6_9FIRM</name>
<comment type="caution">
    <text evidence="2">The sequence shown here is derived from an EMBL/GenBank/DDBJ whole genome shotgun (WGS) entry which is preliminary data.</text>
</comment>
<evidence type="ECO:0000313" key="3">
    <source>
        <dbReference type="Proteomes" id="UP000078532"/>
    </source>
</evidence>
<feature type="compositionally biased region" description="Polar residues" evidence="1">
    <location>
        <begin position="13"/>
        <end position="23"/>
    </location>
</feature>
<gene>
    <name evidence="2" type="ORF">A6M21_03325</name>
</gene>
<accession>A0A1B7LIS6</accession>
<dbReference type="EMBL" id="LYVF01000013">
    <property type="protein sequence ID" value="OAT86464.1"/>
    <property type="molecule type" value="Genomic_DNA"/>
</dbReference>
<evidence type="ECO:0008006" key="4">
    <source>
        <dbReference type="Google" id="ProtNLM"/>
    </source>
</evidence>
<dbReference type="Proteomes" id="UP000078532">
    <property type="component" value="Unassembled WGS sequence"/>
</dbReference>
<dbReference type="Pfam" id="PF11007">
    <property type="entry name" value="CotJA"/>
    <property type="match status" value="1"/>
</dbReference>
<organism evidence="2 3">
    <name type="scientific">Desulfotomaculum copahuensis</name>
    <dbReference type="NCBI Taxonomy" id="1838280"/>
    <lineage>
        <taxon>Bacteria</taxon>
        <taxon>Bacillati</taxon>
        <taxon>Bacillota</taxon>
        <taxon>Clostridia</taxon>
        <taxon>Eubacteriales</taxon>
        <taxon>Desulfotomaculaceae</taxon>
        <taxon>Desulfotomaculum</taxon>
    </lineage>
</organism>
<evidence type="ECO:0000256" key="1">
    <source>
        <dbReference type="SAM" id="MobiDB-lite"/>
    </source>
</evidence>
<dbReference type="InterPro" id="IPR020256">
    <property type="entry name" value="Spore_coat_CotJA"/>
</dbReference>
<protein>
    <recommendedName>
        <fullName evidence="4">Spore coat associated protein CotJA</fullName>
    </recommendedName>
</protein>
<sequence>MSNTEEGRDGQITPGNDSHNTTAPAAHVNAFYPPLQLARAYVPVQRYGKTLTPAEALGKGTLFPELYSPYPY</sequence>
<reference evidence="2 3" key="1">
    <citation type="submission" date="2016-04" db="EMBL/GenBank/DDBJ databases">
        <authorList>
            <person name="Evans L.H."/>
            <person name="Alamgir A."/>
            <person name="Owens N."/>
            <person name="Weber N.D."/>
            <person name="Virtaneva K."/>
            <person name="Barbian K."/>
            <person name="Babar A."/>
            <person name="Rosenke K."/>
        </authorList>
    </citation>
    <scope>NUCLEOTIDE SEQUENCE [LARGE SCALE GENOMIC DNA]</scope>
    <source>
        <strain evidence="2 3">LMa1</strain>
    </source>
</reference>